<feature type="compositionally biased region" description="Basic and acidic residues" evidence="1">
    <location>
        <begin position="30"/>
        <end position="57"/>
    </location>
</feature>
<feature type="compositionally biased region" description="Basic and acidic residues" evidence="1">
    <location>
        <begin position="1"/>
        <end position="14"/>
    </location>
</feature>
<feature type="non-terminal residue" evidence="2">
    <location>
        <position position="245"/>
    </location>
</feature>
<evidence type="ECO:0000256" key="1">
    <source>
        <dbReference type="SAM" id="MobiDB-lite"/>
    </source>
</evidence>
<name>A0A6J4HXJ7_9ACTN</name>
<protein>
    <submittedName>
        <fullName evidence="2">Transcriptional regulator</fullName>
    </submittedName>
</protein>
<gene>
    <name evidence="2" type="ORF">AVDCRST_MAG50-1218</name>
</gene>
<dbReference type="AlphaFoldDB" id="A0A6J4HXJ7"/>
<feature type="compositionally biased region" description="Basic residues" evidence="1">
    <location>
        <begin position="217"/>
        <end position="227"/>
    </location>
</feature>
<feature type="region of interest" description="Disordered" evidence="1">
    <location>
        <begin position="1"/>
        <end position="245"/>
    </location>
</feature>
<feature type="compositionally biased region" description="Basic residues" evidence="1">
    <location>
        <begin position="170"/>
        <end position="186"/>
    </location>
</feature>
<feature type="compositionally biased region" description="Basic residues" evidence="1">
    <location>
        <begin position="59"/>
        <end position="68"/>
    </location>
</feature>
<dbReference type="EMBL" id="CADCTF010000065">
    <property type="protein sequence ID" value="CAA9233911.1"/>
    <property type="molecule type" value="Genomic_DNA"/>
</dbReference>
<evidence type="ECO:0000313" key="2">
    <source>
        <dbReference type="EMBL" id="CAA9233911.1"/>
    </source>
</evidence>
<sequence>EPDRPSVRDRRGAAGRDAGQPQRALARRAVRGERPHDRARPERPPADRCADLRDAGPARRLRPRRRAHPPPGQPHPGRGHRGRRGPVEPRGHALRRGRAVGADEAHGGDGGGRRSWRPCAGRTGAVLRRPGARGGRGRAPRSTDARPGRSAPGARAGHRRTTGHPPVVHRPPRRAHGAGRRAHGGGRARAQLVPGGVVPAPQRSSVLPARPGAVGHPRGRARTTSGRRRGETATGLRHPDAELRL</sequence>
<feature type="non-terminal residue" evidence="2">
    <location>
        <position position="1"/>
    </location>
</feature>
<accession>A0A6J4HXJ7</accession>
<proteinExistence type="predicted"/>
<reference evidence="2" key="1">
    <citation type="submission" date="2020-02" db="EMBL/GenBank/DDBJ databases">
        <authorList>
            <person name="Meier V. D."/>
        </authorList>
    </citation>
    <scope>NUCLEOTIDE SEQUENCE</scope>
    <source>
        <strain evidence="2">AVDCRST_MAG50</strain>
    </source>
</reference>
<organism evidence="2">
    <name type="scientific">uncultured Acidimicrobiales bacterium</name>
    <dbReference type="NCBI Taxonomy" id="310071"/>
    <lineage>
        <taxon>Bacteria</taxon>
        <taxon>Bacillati</taxon>
        <taxon>Actinomycetota</taxon>
        <taxon>Acidimicrobiia</taxon>
        <taxon>Acidimicrobiales</taxon>
        <taxon>environmental samples</taxon>
    </lineage>
</organism>